<dbReference type="PANTHER" id="PTHR10492">
    <property type="match status" value="1"/>
</dbReference>
<evidence type="ECO:0000313" key="3">
    <source>
        <dbReference type="Proteomes" id="UP000694240"/>
    </source>
</evidence>
<dbReference type="PANTHER" id="PTHR10492:SF101">
    <property type="entry name" value="ATP-DEPENDENT DNA HELICASE"/>
    <property type="match status" value="1"/>
</dbReference>
<dbReference type="AlphaFoldDB" id="A0A8T1XBT1"/>
<keyword evidence="2" id="KW-0067">ATP-binding</keyword>
<feature type="domain" description="Helitron helicase-like" evidence="1">
    <location>
        <begin position="2"/>
        <end position="108"/>
    </location>
</feature>
<organism evidence="2 3">
    <name type="scientific">Arabidopsis thaliana x Arabidopsis arenosa</name>
    <dbReference type="NCBI Taxonomy" id="1240361"/>
    <lineage>
        <taxon>Eukaryota</taxon>
        <taxon>Viridiplantae</taxon>
        <taxon>Streptophyta</taxon>
        <taxon>Embryophyta</taxon>
        <taxon>Tracheophyta</taxon>
        <taxon>Spermatophyta</taxon>
        <taxon>Magnoliopsida</taxon>
        <taxon>eudicotyledons</taxon>
        <taxon>Gunneridae</taxon>
        <taxon>Pentapetalae</taxon>
        <taxon>rosids</taxon>
        <taxon>malvids</taxon>
        <taxon>Brassicales</taxon>
        <taxon>Brassicaceae</taxon>
        <taxon>Camelineae</taxon>
        <taxon>Arabidopsis</taxon>
    </lineage>
</organism>
<dbReference type="InterPro" id="IPR025476">
    <property type="entry name" value="Helitron_helicase-like"/>
</dbReference>
<name>A0A8T1XBT1_9BRAS</name>
<keyword evidence="2" id="KW-0378">Hydrolase</keyword>
<evidence type="ECO:0000259" key="1">
    <source>
        <dbReference type="Pfam" id="PF14214"/>
    </source>
</evidence>
<protein>
    <submittedName>
        <fullName evidence="2">Helitron helicase-like domain</fullName>
    </submittedName>
</protein>
<comment type="caution">
    <text evidence="2">The sequence shown here is derived from an EMBL/GenBank/DDBJ whole genome shotgun (WGS) entry which is preliminary data.</text>
</comment>
<sequence length="364" mass="41754">MIPSSFTGGPRYKTQHYLDAMATCKYYGFPDLFITITCNPAWPEITRYLKKYNLKPEDRPDICCRIFKLKLDNLINDLTHNKKLGTVSSVLYTIEFQKRGLPHAHMVLFLAPGSKLPTTDDIDKHISAEIPDPELEPFLYEVVADMMVHGPCGVVNPSCPCMQKGRCTKYYPRPYSDQTKVDDEGYPIYRRRADGKFIVKQKFNVDNRYISACEATWRILAFATHYRSTPVEKLTFHLPGEEVVVFDPNDPVDEVISRKSIGRTMFLAWMECPTSYDDIKTVNGIIYPEFVDACNALGLLADYRIFIDAIKEASYFVKGLPLRKLFVMMIVAGDIVNPLRVWEETCDLLSEGILCERRRVSRNP</sequence>
<dbReference type="EMBL" id="JAEFBK010000080">
    <property type="protein sequence ID" value="KAG7529591.1"/>
    <property type="molecule type" value="Genomic_DNA"/>
</dbReference>
<reference evidence="2 3" key="1">
    <citation type="submission" date="2020-12" db="EMBL/GenBank/DDBJ databases">
        <title>Concerted genomic and epigenomic changes stabilize Arabidopsis allopolyploids.</title>
        <authorList>
            <person name="Chen Z."/>
        </authorList>
    </citation>
    <scope>NUCLEOTIDE SEQUENCE [LARGE SCALE GENOMIC DNA]</scope>
    <source>
        <strain evidence="2">Allo738</strain>
        <tissue evidence="2">Leaf</tissue>
    </source>
</reference>
<dbReference type="Pfam" id="PF14214">
    <property type="entry name" value="Helitron_like_N"/>
    <property type="match status" value="1"/>
</dbReference>
<proteinExistence type="predicted"/>
<feature type="non-terminal residue" evidence="2">
    <location>
        <position position="364"/>
    </location>
</feature>
<dbReference type="GO" id="GO:0004386">
    <property type="term" value="F:helicase activity"/>
    <property type="evidence" value="ECO:0007669"/>
    <property type="project" value="UniProtKB-KW"/>
</dbReference>
<keyword evidence="3" id="KW-1185">Reference proteome</keyword>
<keyword evidence="2" id="KW-0347">Helicase</keyword>
<accession>A0A8T1XBT1</accession>
<dbReference type="Proteomes" id="UP000694240">
    <property type="component" value="Unassembled WGS sequence"/>
</dbReference>
<gene>
    <name evidence="2" type="ORF">ISN45_Un80g000010</name>
</gene>
<keyword evidence="2" id="KW-0547">Nucleotide-binding</keyword>
<evidence type="ECO:0000313" key="2">
    <source>
        <dbReference type="EMBL" id="KAG7529591.1"/>
    </source>
</evidence>